<dbReference type="Pfam" id="PF04828">
    <property type="entry name" value="GFA"/>
    <property type="match status" value="1"/>
</dbReference>
<keyword evidence="4" id="KW-0456">Lyase</keyword>
<evidence type="ECO:0000256" key="3">
    <source>
        <dbReference type="ARBA" id="ARBA00022833"/>
    </source>
</evidence>
<evidence type="ECO:0000313" key="6">
    <source>
        <dbReference type="EMBL" id="ETN37492.1"/>
    </source>
</evidence>
<keyword evidence="3" id="KW-0862">Zinc</keyword>
<dbReference type="RefSeq" id="XP_008719661.1">
    <property type="nucleotide sequence ID" value="XM_008721439.1"/>
</dbReference>
<reference evidence="6 7" key="1">
    <citation type="submission" date="2013-03" db="EMBL/GenBank/DDBJ databases">
        <title>The Genome Sequence of Phialophora europaea CBS 101466.</title>
        <authorList>
            <consortium name="The Broad Institute Genomics Platform"/>
            <person name="Cuomo C."/>
            <person name="de Hoog S."/>
            <person name="Gorbushina A."/>
            <person name="Walker B."/>
            <person name="Young S.K."/>
            <person name="Zeng Q."/>
            <person name="Gargeya S."/>
            <person name="Fitzgerald M."/>
            <person name="Haas B."/>
            <person name="Abouelleil A."/>
            <person name="Allen A.W."/>
            <person name="Alvarado L."/>
            <person name="Arachchi H.M."/>
            <person name="Berlin A.M."/>
            <person name="Chapman S.B."/>
            <person name="Gainer-Dewar J."/>
            <person name="Goldberg J."/>
            <person name="Griggs A."/>
            <person name="Gujja S."/>
            <person name="Hansen M."/>
            <person name="Howarth C."/>
            <person name="Imamovic A."/>
            <person name="Ireland A."/>
            <person name="Larimer J."/>
            <person name="McCowan C."/>
            <person name="Murphy C."/>
            <person name="Pearson M."/>
            <person name="Poon T.W."/>
            <person name="Priest M."/>
            <person name="Roberts A."/>
            <person name="Saif S."/>
            <person name="Shea T."/>
            <person name="Sisk P."/>
            <person name="Sykes S."/>
            <person name="Wortman J."/>
            <person name="Nusbaum C."/>
            <person name="Birren B."/>
        </authorList>
    </citation>
    <scope>NUCLEOTIDE SEQUENCE [LARGE SCALE GENOMIC DNA]</scope>
    <source>
        <strain evidence="6 7">CBS 101466</strain>
    </source>
</reference>
<dbReference type="SUPFAM" id="SSF51316">
    <property type="entry name" value="Mss4-like"/>
    <property type="match status" value="1"/>
</dbReference>
<keyword evidence="7" id="KW-1185">Reference proteome</keyword>
<dbReference type="VEuPathDB" id="FungiDB:HMPREF1541_07114"/>
<dbReference type="HOGENOM" id="CLU_055491_3_6_1"/>
<gene>
    <name evidence="6" type="ORF">HMPREF1541_07114</name>
</gene>
<dbReference type="STRING" id="1220924.W2RLZ5"/>
<evidence type="ECO:0000259" key="5">
    <source>
        <dbReference type="PROSITE" id="PS51891"/>
    </source>
</evidence>
<accession>W2RLZ5</accession>
<protein>
    <recommendedName>
        <fullName evidence="5">CENP-V/GFA domain-containing protein</fullName>
    </recommendedName>
</protein>
<dbReference type="InParanoid" id="W2RLZ5"/>
<dbReference type="Proteomes" id="UP000030752">
    <property type="component" value="Unassembled WGS sequence"/>
</dbReference>
<evidence type="ECO:0000313" key="7">
    <source>
        <dbReference type="Proteomes" id="UP000030752"/>
    </source>
</evidence>
<evidence type="ECO:0000256" key="4">
    <source>
        <dbReference type="ARBA" id="ARBA00023239"/>
    </source>
</evidence>
<evidence type="ECO:0000256" key="2">
    <source>
        <dbReference type="ARBA" id="ARBA00022723"/>
    </source>
</evidence>
<name>W2RLZ5_CYPE1</name>
<keyword evidence="2" id="KW-0479">Metal-binding</keyword>
<proteinExistence type="inferred from homology"/>
<evidence type="ECO:0000256" key="1">
    <source>
        <dbReference type="ARBA" id="ARBA00005495"/>
    </source>
</evidence>
<dbReference type="PANTHER" id="PTHR33337">
    <property type="entry name" value="GFA DOMAIN-CONTAINING PROTEIN"/>
    <property type="match status" value="1"/>
</dbReference>
<dbReference type="InterPro" id="IPR006913">
    <property type="entry name" value="CENP-V/GFA"/>
</dbReference>
<dbReference type="GO" id="GO:0016846">
    <property type="term" value="F:carbon-sulfur lyase activity"/>
    <property type="evidence" value="ECO:0007669"/>
    <property type="project" value="InterPro"/>
</dbReference>
<feature type="domain" description="CENP-V/GFA" evidence="5">
    <location>
        <begin position="2"/>
        <end position="125"/>
    </location>
</feature>
<dbReference type="InterPro" id="IPR011057">
    <property type="entry name" value="Mss4-like_sf"/>
</dbReference>
<dbReference type="PANTHER" id="PTHR33337:SF30">
    <property type="entry name" value="DUF636 DOMAIN PROTEIN (AFU_ORTHOLOGUE AFUA_1G03180)"/>
    <property type="match status" value="1"/>
</dbReference>
<dbReference type="AlphaFoldDB" id="W2RLZ5"/>
<dbReference type="GeneID" id="19974453"/>
<organism evidence="6 7">
    <name type="scientific">Cyphellophora europaea (strain CBS 101466)</name>
    <name type="common">Phialophora europaea</name>
    <dbReference type="NCBI Taxonomy" id="1220924"/>
    <lineage>
        <taxon>Eukaryota</taxon>
        <taxon>Fungi</taxon>
        <taxon>Dikarya</taxon>
        <taxon>Ascomycota</taxon>
        <taxon>Pezizomycotina</taxon>
        <taxon>Eurotiomycetes</taxon>
        <taxon>Chaetothyriomycetidae</taxon>
        <taxon>Chaetothyriales</taxon>
        <taxon>Cyphellophoraceae</taxon>
        <taxon>Cyphellophora</taxon>
    </lineage>
</organism>
<dbReference type="GO" id="GO:0046872">
    <property type="term" value="F:metal ion binding"/>
    <property type="evidence" value="ECO:0007669"/>
    <property type="project" value="UniProtKB-KW"/>
</dbReference>
<dbReference type="OrthoDB" id="9985472at2759"/>
<dbReference type="EMBL" id="KB822723">
    <property type="protein sequence ID" value="ETN37492.1"/>
    <property type="molecule type" value="Genomic_DNA"/>
</dbReference>
<comment type="similarity">
    <text evidence="1">Belongs to the Gfa family.</text>
</comment>
<dbReference type="eggNOG" id="ENOG502S5AR">
    <property type="taxonomic scope" value="Eukaryota"/>
</dbReference>
<sequence length="138" mass="15241">MTSGRCMCGELRYEYQGEPLQKALCHCLTCRRLSGSTYTTNILVPEKAYKVTVGSPKTYSTKQDSGMMLTYSFCATCGCTISKIGDAEDFKGIVIVQAGSLDDDAVFKATDPQAELWVSRRVPWLSAMEGRAQMAEFH</sequence>
<dbReference type="PROSITE" id="PS51891">
    <property type="entry name" value="CENP_V_GFA"/>
    <property type="match status" value="1"/>
</dbReference>
<dbReference type="Gene3D" id="3.90.1590.10">
    <property type="entry name" value="glutathione-dependent formaldehyde- activating enzyme (gfa)"/>
    <property type="match status" value="1"/>
</dbReference>